<evidence type="ECO:0000256" key="1">
    <source>
        <dbReference type="SAM" id="Phobius"/>
    </source>
</evidence>
<dbReference type="Pfam" id="PF06695">
    <property type="entry name" value="Sm_multidrug_ex"/>
    <property type="match status" value="1"/>
</dbReference>
<dbReference type="eggNOG" id="COG2426">
    <property type="taxonomic scope" value="Bacteria"/>
</dbReference>
<evidence type="ECO:0000313" key="2">
    <source>
        <dbReference type="EMBL" id="KXI10492.1"/>
    </source>
</evidence>
<dbReference type="PANTHER" id="PTHR36007:SF2">
    <property type="entry name" value="TRANSPORT PROTEIN-RELATED"/>
    <property type="match status" value="1"/>
</dbReference>
<keyword evidence="1" id="KW-0812">Transmembrane</keyword>
<sequence length="178" mass="19756">MKLIDDYGIMNRCKYFNWGYMGMMDLIVTLKKELIVFFVSMLPIIELKGAIPIGLSLGLSARTSIIFSVLGSCIPCPFILYGINRVLFQLESIRPLKLRILNMKSKVLRRGKYVNRIGRIGLFLFVAIPLPGTGVWSGSLLAVLLGFRPKNVLPYIIVGNIVAGFIIATVSYGVVSIL</sequence>
<evidence type="ECO:0000313" key="3">
    <source>
        <dbReference type="Proteomes" id="UP000070326"/>
    </source>
</evidence>
<proteinExistence type="predicted"/>
<feature type="transmembrane region" description="Helical" evidence="1">
    <location>
        <begin position="65"/>
        <end position="88"/>
    </location>
</feature>
<reference evidence="2 3" key="1">
    <citation type="submission" date="2016-02" db="EMBL/GenBank/DDBJ databases">
        <authorList>
            <person name="Wen L."/>
            <person name="He K."/>
            <person name="Yang H."/>
        </authorList>
    </citation>
    <scope>NUCLEOTIDE SEQUENCE [LARGE SCALE GENOMIC DNA]</scope>
    <source>
        <strain evidence="2 3">MJR8628A</strain>
    </source>
</reference>
<keyword evidence="1" id="KW-0472">Membrane</keyword>
<dbReference type="STRING" id="1261.HMPREF3195_01811"/>
<feature type="transmembrane region" description="Helical" evidence="1">
    <location>
        <begin position="153"/>
        <end position="175"/>
    </location>
</feature>
<dbReference type="EMBL" id="LSQZ01000091">
    <property type="protein sequence ID" value="KXI10492.1"/>
    <property type="molecule type" value="Genomic_DNA"/>
</dbReference>
<accession>A0A135YM66</accession>
<feature type="transmembrane region" description="Helical" evidence="1">
    <location>
        <begin position="34"/>
        <end position="59"/>
    </location>
</feature>
<feature type="transmembrane region" description="Helical" evidence="1">
    <location>
        <begin position="120"/>
        <end position="147"/>
    </location>
</feature>
<protein>
    <submittedName>
        <fullName evidence="2">Putative small multi-drug export protein</fullName>
    </submittedName>
</protein>
<dbReference type="PANTHER" id="PTHR36007">
    <property type="entry name" value="TRANSPORT PROTEIN-RELATED"/>
    <property type="match status" value="1"/>
</dbReference>
<dbReference type="AlphaFoldDB" id="A0A135YM66"/>
<comment type="caution">
    <text evidence="2">The sequence shown here is derived from an EMBL/GenBank/DDBJ whole genome shotgun (WGS) entry which is preliminary data.</text>
</comment>
<dbReference type="Proteomes" id="UP000070326">
    <property type="component" value="Unassembled WGS sequence"/>
</dbReference>
<name>A0A135YM66_9FIRM</name>
<gene>
    <name evidence="2" type="ORF">HMPREF3195_01811</name>
</gene>
<organism evidence="2 3">
    <name type="scientific">Peptostreptococcus anaerobius</name>
    <dbReference type="NCBI Taxonomy" id="1261"/>
    <lineage>
        <taxon>Bacteria</taxon>
        <taxon>Bacillati</taxon>
        <taxon>Bacillota</taxon>
        <taxon>Clostridia</taxon>
        <taxon>Peptostreptococcales</taxon>
        <taxon>Peptostreptococcaceae</taxon>
        <taxon>Peptostreptococcus</taxon>
    </lineage>
</organism>
<keyword evidence="1" id="KW-1133">Transmembrane helix</keyword>
<dbReference type="InterPro" id="IPR009577">
    <property type="entry name" value="Sm_multidrug_ex"/>
</dbReference>
<dbReference type="PATRIC" id="fig|1261.5.peg.1819"/>